<dbReference type="Pfam" id="PF13821">
    <property type="entry name" value="DUF4187"/>
    <property type="match status" value="1"/>
</dbReference>
<dbReference type="InterPro" id="IPR025239">
    <property type="entry name" value="DUF4187"/>
</dbReference>
<keyword evidence="4" id="KW-1185">Reference proteome</keyword>
<dbReference type="PROSITE" id="PS50174">
    <property type="entry name" value="G_PATCH"/>
    <property type="match status" value="1"/>
</dbReference>
<gene>
    <name evidence="3" type="ORF">CAAN4_D11430</name>
</gene>
<proteinExistence type="predicted"/>
<protein>
    <recommendedName>
        <fullName evidence="2">G-patch domain-containing protein</fullName>
    </recommendedName>
</protein>
<feature type="region of interest" description="Disordered" evidence="1">
    <location>
        <begin position="1"/>
        <end position="24"/>
    </location>
</feature>
<accession>A0ABP0EBC7</accession>
<dbReference type="SMART" id="SM01173">
    <property type="entry name" value="DUF4187"/>
    <property type="match status" value="1"/>
</dbReference>
<reference evidence="3 4" key="1">
    <citation type="submission" date="2024-01" db="EMBL/GenBank/DDBJ databases">
        <authorList>
            <consortium name="Genoscope - CEA"/>
            <person name="William W."/>
        </authorList>
    </citation>
    <scope>NUCLEOTIDE SEQUENCE [LARGE SCALE GENOMIC DNA]</scope>
    <source>
        <strain evidence="3 4">29B2s-10</strain>
    </source>
</reference>
<name>A0ABP0EBC7_9ASCO</name>
<dbReference type="EMBL" id="OZ004256">
    <property type="protein sequence ID" value="CAK7904874.1"/>
    <property type="molecule type" value="Genomic_DNA"/>
</dbReference>
<dbReference type="PANTHER" id="PTHR21032:SF0">
    <property type="entry name" value="G PATCH DOMAIN-CONTAINING PROTEIN 11"/>
    <property type="match status" value="1"/>
</dbReference>
<sequence>MGKHRNVFGDGSDTDSEDEVPQVRRKPVVKHFFLPKDDIPLNKKEESNSMNTSMNGLESVEISEITTVDDHQHYMEFPIGQNVTSSINTSLFQSDHKSVGLSIMEKMGFKVGQSLGQDNSRTNAMYEPITVIPRKSRMGIGAAQSLDGFIQDKQVTNNDIGTYRERISDHKTEEKNQKVWRKLMKLCYELSGGEEDSGSQVNSLWKVYVMEMNQLNSEKRQRTQIVNIGDDKQNEIQTDKQINSVDDILSVPIYDRIVNLLTYLRSNYKYCYYCGCFFEDMQDMSNNCPGMLDEEHINATG</sequence>
<evidence type="ECO:0000313" key="3">
    <source>
        <dbReference type="EMBL" id="CAK7904874.1"/>
    </source>
</evidence>
<dbReference type="InterPro" id="IPR039249">
    <property type="entry name" value="GPATCH11"/>
</dbReference>
<dbReference type="PANTHER" id="PTHR21032">
    <property type="entry name" value="G PATCH DOMAIN-CONTAINING PROTEIN 11"/>
    <property type="match status" value="1"/>
</dbReference>
<evidence type="ECO:0000256" key="1">
    <source>
        <dbReference type="SAM" id="MobiDB-lite"/>
    </source>
</evidence>
<dbReference type="InterPro" id="IPR000467">
    <property type="entry name" value="G_patch_dom"/>
</dbReference>
<feature type="domain" description="G-patch" evidence="2">
    <location>
        <begin position="96"/>
        <end position="145"/>
    </location>
</feature>
<dbReference type="Pfam" id="PF01585">
    <property type="entry name" value="G-patch"/>
    <property type="match status" value="1"/>
</dbReference>
<evidence type="ECO:0000313" key="4">
    <source>
        <dbReference type="Proteomes" id="UP001497600"/>
    </source>
</evidence>
<organism evidence="3 4">
    <name type="scientific">[Candida] anglica</name>
    <dbReference type="NCBI Taxonomy" id="148631"/>
    <lineage>
        <taxon>Eukaryota</taxon>
        <taxon>Fungi</taxon>
        <taxon>Dikarya</taxon>
        <taxon>Ascomycota</taxon>
        <taxon>Saccharomycotina</taxon>
        <taxon>Pichiomycetes</taxon>
        <taxon>Debaryomycetaceae</taxon>
        <taxon>Kurtzmaniella</taxon>
    </lineage>
</organism>
<evidence type="ECO:0000259" key="2">
    <source>
        <dbReference type="PROSITE" id="PS50174"/>
    </source>
</evidence>
<dbReference type="SMART" id="SM00443">
    <property type="entry name" value="G_patch"/>
    <property type="match status" value="1"/>
</dbReference>
<dbReference type="Proteomes" id="UP001497600">
    <property type="component" value="Chromosome D"/>
</dbReference>